<dbReference type="EMBL" id="JAANYQ010000013">
    <property type="protein sequence ID" value="KAF4121168.1"/>
    <property type="molecule type" value="Genomic_DNA"/>
</dbReference>
<sequence>MAENHPSDGEKKRDDGDGDGDGSNSYETPKPTLTADDQTMGQQSNEEARQGHRARTSAPSSQARTVPETSMVRTEDTGTTHDSRQEQKQQEQWQEKHGERERGGGGGGGGKDGEVDKDEQRHTGPLDKVLQIKPPGREGTPGNPLRPPPYVHHFDSYSLVKQLQEEGYTTGQAIVAMKGIRGLLEHNLAIAQDSLHSKSDVENETYLFSAACSELRQEIMNNRRLQDEQTRQQRTLLQHEVDILTQSLNQEVLSLNHRIRGMFDDRRMAVREEQKTADSSIQQINYKISTSLVSDSKSEIEGVRWILIRRSALGIFFMAMVTLGTIRYASYLMNEKKEDDRRRREKEEQLRRDGGKRHHNSAADAAAILSAN</sequence>
<feature type="compositionally biased region" description="Basic and acidic residues" evidence="8">
    <location>
        <begin position="111"/>
        <end position="125"/>
    </location>
</feature>
<dbReference type="OrthoDB" id="5424147at2759"/>
<name>A0A9P4YSZ8_9HYPO</name>
<keyword evidence="11" id="KW-1185">Reference proteome</keyword>
<protein>
    <recommendedName>
        <fullName evidence="12">MOZ protein represents a chromatin-associated acetyltransferase</fullName>
    </recommendedName>
</protein>
<dbReference type="Proteomes" id="UP000749293">
    <property type="component" value="Unassembled WGS sequence"/>
</dbReference>
<dbReference type="GeneID" id="55968360"/>
<reference evidence="10" key="1">
    <citation type="submission" date="2020-03" db="EMBL/GenBank/DDBJ databases">
        <title>Site-based positive gene gene selection in Geosmithia morbida across the United States reveals a broad range of putative effectors and factors for local host and environmental adapation.</title>
        <authorList>
            <person name="Onufrak A."/>
            <person name="Murdoch R.W."/>
            <person name="Gazis R."/>
            <person name="Huff M."/>
            <person name="Staton M."/>
            <person name="Klingeman W."/>
            <person name="Hadziabdic D."/>
        </authorList>
    </citation>
    <scope>NUCLEOTIDE SEQUENCE</scope>
    <source>
        <strain evidence="10">1262</strain>
    </source>
</reference>
<evidence type="ECO:0000256" key="4">
    <source>
        <dbReference type="ARBA" id="ARBA00022989"/>
    </source>
</evidence>
<feature type="region of interest" description="Disordered" evidence="8">
    <location>
        <begin position="1"/>
        <end position="148"/>
    </location>
</feature>
<dbReference type="AlphaFoldDB" id="A0A9P4YSZ8"/>
<evidence type="ECO:0000256" key="1">
    <source>
        <dbReference type="ARBA" id="ARBA00004173"/>
    </source>
</evidence>
<feature type="compositionally biased region" description="Basic and acidic residues" evidence="8">
    <location>
        <begin position="1"/>
        <end position="15"/>
    </location>
</feature>
<dbReference type="InterPro" id="IPR024461">
    <property type="entry name" value="CCDC90-like"/>
</dbReference>
<evidence type="ECO:0008006" key="12">
    <source>
        <dbReference type="Google" id="ProtNLM"/>
    </source>
</evidence>
<feature type="region of interest" description="Disordered" evidence="8">
    <location>
        <begin position="336"/>
        <end position="372"/>
    </location>
</feature>
<dbReference type="GO" id="GO:0016020">
    <property type="term" value="C:membrane"/>
    <property type="evidence" value="ECO:0007669"/>
    <property type="project" value="UniProtKB-SubCell"/>
</dbReference>
<organism evidence="10 11">
    <name type="scientific">Geosmithia morbida</name>
    <dbReference type="NCBI Taxonomy" id="1094350"/>
    <lineage>
        <taxon>Eukaryota</taxon>
        <taxon>Fungi</taxon>
        <taxon>Dikarya</taxon>
        <taxon>Ascomycota</taxon>
        <taxon>Pezizomycotina</taxon>
        <taxon>Sordariomycetes</taxon>
        <taxon>Hypocreomycetidae</taxon>
        <taxon>Hypocreales</taxon>
        <taxon>Bionectriaceae</taxon>
        <taxon>Geosmithia</taxon>
    </lineage>
</organism>
<evidence type="ECO:0000256" key="9">
    <source>
        <dbReference type="SAM" id="Phobius"/>
    </source>
</evidence>
<dbReference type="Gene3D" id="1.20.5.340">
    <property type="match status" value="1"/>
</dbReference>
<keyword evidence="3 9" id="KW-0812">Transmembrane</keyword>
<dbReference type="GO" id="GO:0005739">
    <property type="term" value="C:mitochondrion"/>
    <property type="evidence" value="ECO:0007669"/>
    <property type="project" value="UniProtKB-SubCell"/>
</dbReference>
<evidence type="ECO:0000256" key="5">
    <source>
        <dbReference type="ARBA" id="ARBA00023054"/>
    </source>
</evidence>
<feature type="compositionally biased region" description="Low complexity" evidence="8">
    <location>
        <begin position="362"/>
        <end position="372"/>
    </location>
</feature>
<accession>A0A9P4YSZ8</accession>
<comment type="caution">
    <text evidence="10">The sequence shown here is derived from an EMBL/GenBank/DDBJ whole genome shotgun (WGS) entry which is preliminary data.</text>
</comment>
<feature type="compositionally biased region" description="Basic and acidic residues" evidence="8">
    <location>
        <begin position="73"/>
        <end position="103"/>
    </location>
</feature>
<evidence type="ECO:0000313" key="11">
    <source>
        <dbReference type="Proteomes" id="UP000749293"/>
    </source>
</evidence>
<comment type="subcellular location">
    <subcellularLocation>
        <location evidence="2">Membrane</location>
    </subcellularLocation>
    <subcellularLocation>
        <location evidence="1">Mitochondrion</location>
    </subcellularLocation>
</comment>
<proteinExistence type="predicted"/>
<keyword evidence="6" id="KW-0496">Mitochondrion</keyword>
<evidence type="ECO:0000313" key="10">
    <source>
        <dbReference type="EMBL" id="KAF4121168.1"/>
    </source>
</evidence>
<evidence type="ECO:0000256" key="3">
    <source>
        <dbReference type="ARBA" id="ARBA00022692"/>
    </source>
</evidence>
<dbReference type="PANTHER" id="PTHR14360:SF12">
    <property type="entry name" value="MOZ PROTEIN REPRESENTS A CHROMATIN-ASSOCIATED ACETYLTRANSFERASE"/>
    <property type="match status" value="1"/>
</dbReference>
<evidence type="ECO:0000256" key="8">
    <source>
        <dbReference type="SAM" id="MobiDB-lite"/>
    </source>
</evidence>
<keyword evidence="5" id="KW-0175">Coiled coil</keyword>
<evidence type="ECO:0000256" key="6">
    <source>
        <dbReference type="ARBA" id="ARBA00023128"/>
    </source>
</evidence>
<feature type="compositionally biased region" description="Polar residues" evidence="8">
    <location>
        <begin position="35"/>
        <end position="45"/>
    </location>
</feature>
<feature type="compositionally biased region" description="Polar residues" evidence="8">
    <location>
        <begin position="57"/>
        <end position="72"/>
    </location>
</feature>
<dbReference type="Pfam" id="PF07798">
    <property type="entry name" value="CCDC90-like"/>
    <property type="match status" value="1"/>
</dbReference>
<keyword evidence="7 9" id="KW-0472">Membrane</keyword>
<dbReference type="PANTHER" id="PTHR14360">
    <property type="entry name" value="PROTEIN FMP32, MITOCHONDRIAL"/>
    <property type="match status" value="1"/>
</dbReference>
<gene>
    <name evidence="10" type="ORF">GMORB2_2130</name>
</gene>
<keyword evidence="4 9" id="KW-1133">Transmembrane helix</keyword>
<dbReference type="RefSeq" id="XP_035319820.1">
    <property type="nucleotide sequence ID" value="XM_035464110.1"/>
</dbReference>
<feature type="compositionally biased region" description="Basic and acidic residues" evidence="8">
    <location>
        <begin position="336"/>
        <end position="353"/>
    </location>
</feature>
<evidence type="ECO:0000256" key="2">
    <source>
        <dbReference type="ARBA" id="ARBA00004370"/>
    </source>
</evidence>
<feature type="transmembrane region" description="Helical" evidence="9">
    <location>
        <begin position="313"/>
        <end position="334"/>
    </location>
</feature>
<evidence type="ECO:0000256" key="7">
    <source>
        <dbReference type="ARBA" id="ARBA00023136"/>
    </source>
</evidence>